<dbReference type="Proteomes" id="UP000824073">
    <property type="component" value="Unassembled WGS sequence"/>
</dbReference>
<proteinExistence type="predicted"/>
<name>A0A9D1S2E3_9CLOT</name>
<comment type="caution">
    <text evidence="1">The sequence shown here is derived from an EMBL/GenBank/DDBJ whole genome shotgun (WGS) entry which is preliminary data.</text>
</comment>
<dbReference type="AlphaFoldDB" id="A0A9D1S2E3"/>
<organism evidence="1 2">
    <name type="scientific">Candidatus Ventrousia excrementavium</name>
    <dbReference type="NCBI Taxonomy" id="2840961"/>
    <lineage>
        <taxon>Bacteria</taxon>
        <taxon>Bacillati</taxon>
        <taxon>Bacillota</taxon>
        <taxon>Clostridia</taxon>
        <taxon>Eubacteriales</taxon>
        <taxon>Clostridiaceae</taxon>
        <taxon>Clostridiaceae incertae sedis</taxon>
        <taxon>Candidatus Ventrousia</taxon>
    </lineage>
</organism>
<sequence length="130" mass="14050">MDQKIKDLLEKVKVTATTAAEAAGKAADAASKKAGELANVTKLNLQIFDLNTDIELLFKEIGKSVYLTHTGAEIEAEEIDSKIVQIDEKYAKIAELKECIASRKTTCRCPNCGCECDKADSFCSACGTKL</sequence>
<protein>
    <submittedName>
        <fullName evidence="1">Zinc ribbon domain-containing protein</fullName>
    </submittedName>
</protein>
<evidence type="ECO:0000313" key="2">
    <source>
        <dbReference type="Proteomes" id="UP000824073"/>
    </source>
</evidence>
<accession>A0A9D1S2E3</accession>
<gene>
    <name evidence="1" type="ORF">IAB67_09100</name>
</gene>
<reference evidence="1" key="1">
    <citation type="submission" date="2020-10" db="EMBL/GenBank/DDBJ databases">
        <authorList>
            <person name="Gilroy R."/>
        </authorList>
    </citation>
    <scope>NUCLEOTIDE SEQUENCE</scope>
    <source>
        <strain evidence="1">CHK191-8634</strain>
    </source>
</reference>
<evidence type="ECO:0000313" key="1">
    <source>
        <dbReference type="EMBL" id="HIU44438.1"/>
    </source>
</evidence>
<reference evidence="1" key="2">
    <citation type="journal article" date="2021" name="PeerJ">
        <title>Extensive microbial diversity within the chicken gut microbiome revealed by metagenomics and culture.</title>
        <authorList>
            <person name="Gilroy R."/>
            <person name="Ravi A."/>
            <person name="Getino M."/>
            <person name="Pursley I."/>
            <person name="Horton D.L."/>
            <person name="Alikhan N.F."/>
            <person name="Baker D."/>
            <person name="Gharbi K."/>
            <person name="Hall N."/>
            <person name="Watson M."/>
            <person name="Adriaenssens E.M."/>
            <person name="Foster-Nyarko E."/>
            <person name="Jarju S."/>
            <person name="Secka A."/>
            <person name="Antonio M."/>
            <person name="Oren A."/>
            <person name="Chaudhuri R.R."/>
            <person name="La Ragione R."/>
            <person name="Hildebrand F."/>
            <person name="Pallen M.J."/>
        </authorList>
    </citation>
    <scope>NUCLEOTIDE SEQUENCE</scope>
    <source>
        <strain evidence="1">CHK191-8634</strain>
    </source>
</reference>
<dbReference type="EMBL" id="DVMR01000066">
    <property type="protein sequence ID" value="HIU44438.1"/>
    <property type="molecule type" value="Genomic_DNA"/>
</dbReference>